<gene>
    <name evidence="1" type="ORF">RhiirA4_467150</name>
</gene>
<dbReference type="Proteomes" id="UP000234323">
    <property type="component" value="Unassembled WGS sequence"/>
</dbReference>
<comment type="caution">
    <text evidence="1">The sequence shown here is derived from an EMBL/GenBank/DDBJ whole genome shotgun (WGS) entry which is preliminary data.</text>
</comment>
<evidence type="ECO:0000313" key="2">
    <source>
        <dbReference type="Proteomes" id="UP000234323"/>
    </source>
</evidence>
<accession>A0A2I1GVC0</accession>
<keyword evidence="2" id="KW-1185">Reference proteome</keyword>
<protein>
    <submittedName>
        <fullName evidence="1">Uncharacterized protein</fullName>
    </submittedName>
</protein>
<evidence type="ECO:0000313" key="1">
    <source>
        <dbReference type="EMBL" id="PKY50589.1"/>
    </source>
</evidence>
<sequence length="110" mass="12865">MFWLISSNKKNFEILPDSPPKKYIYVLVSLLEATTSDEVLKLREKVTLLKEKFSKSEYDVRNATLEGLKEYICKEYNPPSLEKDIAVLKFISGDKERYSSQNDQDFCKML</sequence>
<reference evidence="1 2" key="1">
    <citation type="submission" date="2015-10" db="EMBL/GenBank/DDBJ databases">
        <title>Genome analyses suggest a sexual origin of heterokaryosis in a supposedly ancient asexual fungus.</title>
        <authorList>
            <person name="Ropars J."/>
            <person name="Sedzielewska K."/>
            <person name="Noel J."/>
            <person name="Charron P."/>
            <person name="Farinelli L."/>
            <person name="Marton T."/>
            <person name="Kruger M."/>
            <person name="Pelin A."/>
            <person name="Brachmann A."/>
            <person name="Corradi N."/>
        </authorList>
    </citation>
    <scope>NUCLEOTIDE SEQUENCE [LARGE SCALE GENOMIC DNA]</scope>
    <source>
        <strain evidence="1 2">A4</strain>
    </source>
</reference>
<name>A0A2I1GVC0_9GLOM</name>
<dbReference type="EMBL" id="LLXI01000893">
    <property type="protein sequence ID" value="PKY50589.1"/>
    <property type="molecule type" value="Genomic_DNA"/>
</dbReference>
<organism evidence="1 2">
    <name type="scientific">Rhizophagus irregularis</name>
    <dbReference type="NCBI Taxonomy" id="588596"/>
    <lineage>
        <taxon>Eukaryota</taxon>
        <taxon>Fungi</taxon>
        <taxon>Fungi incertae sedis</taxon>
        <taxon>Mucoromycota</taxon>
        <taxon>Glomeromycotina</taxon>
        <taxon>Glomeromycetes</taxon>
        <taxon>Glomerales</taxon>
        <taxon>Glomeraceae</taxon>
        <taxon>Rhizophagus</taxon>
    </lineage>
</organism>
<dbReference type="AlphaFoldDB" id="A0A2I1GVC0"/>
<proteinExistence type="predicted"/>